<keyword evidence="3" id="KW-1185">Reference proteome</keyword>
<reference evidence="2 3" key="1">
    <citation type="submission" date="2024-10" db="EMBL/GenBank/DDBJ databases">
        <title>Updated reference genomes for cyclostephanoid diatoms.</title>
        <authorList>
            <person name="Roberts W.R."/>
            <person name="Alverson A.J."/>
        </authorList>
    </citation>
    <scope>NUCLEOTIDE SEQUENCE [LARGE SCALE GENOMIC DNA]</scope>
    <source>
        <strain evidence="2 3">AJA010-31</strain>
    </source>
</reference>
<dbReference type="PANTHER" id="PTHR43642:SF1">
    <property type="entry name" value="HYBRID SIGNAL TRANSDUCTION HISTIDINE KINASE G"/>
    <property type="match status" value="1"/>
</dbReference>
<feature type="domain" description="Orc1-like AAA ATPase" evidence="1">
    <location>
        <begin position="3"/>
        <end position="99"/>
    </location>
</feature>
<dbReference type="AlphaFoldDB" id="A0ABD3NS39"/>
<dbReference type="Proteomes" id="UP001530400">
    <property type="component" value="Unassembled WGS sequence"/>
</dbReference>
<dbReference type="InterPro" id="IPR053159">
    <property type="entry name" value="Hybrid_Histidine_Kinase"/>
</dbReference>
<dbReference type="Pfam" id="PF13191">
    <property type="entry name" value="AAA_16"/>
    <property type="match status" value="1"/>
</dbReference>
<name>A0ABD3NS39_9STRA</name>
<accession>A0ABD3NS39</accession>
<dbReference type="PANTHER" id="PTHR43642">
    <property type="entry name" value="HYBRID SIGNAL TRANSDUCTION HISTIDINE KINASE G"/>
    <property type="match status" value="1"/>
</dbReference>
<evidence type="ECO:0000313" key="3">
    <source>
        <dbReference type="Proteomes" id="UP001530400"/>
    </source>
</evidence>
<protein>
    <recommendedName>
        <fullName evidence="1">Orc1-like AAA ATPase domain-containing protein</fullName>
    </recommendedName>
</protein>
<dbReference type="InterPro" id="IPR041664">
    <property type="entry name" value="AAA_16"/>
</dbReference>
<gene>
    <name evidence="2" type="ORF">ACHAWO_008754</name>
</gene>
<comment type="caution">
    <text evidence="2">The sequence shown here is derived from an EMBL/GenBank/DDBJ whole genome shotgun (WGS) entry which is preliminary data.</text>
</comment>
<organism evidence="2 3">
    <name type="scientific">Cyclotella atomus</name>
    <dbReference type="NCBI Taxonomy" id="382360"/>
    <lineage>
        <taxon>Eukaryota</taxon>
        <taxon>Sar</taxon>
        <taxon>Stramenopiles</taxon>
        <taxon>Ochrophyta</taxon>
        <taxon>Bacillariophyta</taxon>
        <taxon>Coscinodiscophyceae</taxon>
        <taxon>Thalassiosirophycidae</taxon>
        <taxon>Stephanodiscales</taxon>
        <taxon>Stephanodiscaceae</taxon>
        <taxon>Cyclotella</taxon>
    </lineage>
</organism>
<evidence type="ECO:0000259" key="1">
    <source>
        <dbReference type="Pfam" id="PF13191"/>
    </source>
</evidence>
<evidence type="ECO:0000313" key="2">
    <source>
        <dbReference type="EMBL" id="KAL3778031.1"/>
    </source>
</evidence>
<sequence>MKEVQSILSCYRRSMSGSFEIAIVKGSSGAGKSFLTQLVGSSIVSEGGIFLVRKFDQMQQLRPFSGLAEALDQYCALLIDQLGSNWVNTVVDKLRSALGRDASYLIKIIPKLSLSNQSPIAFALFGVQLSTMGNIPVGRRFSLLAMALLDKLKSKEYDGEVMFLVARVSCLVEPCQSIMDLHTRAEVASLVAGDVQNACINRNARSVILFWSGAKLEDVNRGISQALHFIQREFDPMSFLLMSYQGLVLALMGNKAKVDLDARVSEQNDANHRQLMLALVDVFKSRIREFITFLTFYSLPISTGPPSSFLHRTSFPEMTPKNVISKVVSCQLELQLDTLD</sequence>
<proteinExistence type="predicted"/>
<dbReference type="EMBL" id="JALLPJ020001010">
    <property type="protein sequence ID" value="KAL3778031.1"/>
    <property type="molecule type" value="Genomic_DNA"/>
</dbReference>